<evidence type="ECO:0000313" key="11">
    <source>
        <dbReference type="EMBL" id="RUQ25182.1"/>
    </source>
</evidence>
<dbReference type="Proteomes" id="UP000267430">
    <property type="component" value="Unassembled WGS sequence"/>
</dbReference>
<evidence type="ECO:0000313" key="12">
    <source>
        <dbReference type="Proteomes" id="UP000267430"/>
    </source>
</evidence>
<keyword evidence="5 7" id="KW-0663">Pyridoxal phosphate</keyword>
<dbReference type="PANTHER" id="PTHR21152">
    <property type="entry name" value="AMINOTRANSFERASE CLASS V"/>
    <property type="match status" value="1"/>
</dbReference>
<dbReference type="PIRSF" id="PIRSF000524">
    <property type="entry name" value="SPT"/>
    <property type="match status" value="1"/>
</dbReference>
<accession>A0A3S0VEI3</accession>
<dbReference type="AlphaFoldDB" id="A0A3S0VEI3"/>
<keyword evidence="12" id="KW-1185">Reference proteome</keyword>
<evidence type="ECO:0000256" key="6">
    <source>
        <dbReference type="PIRSR" id="PIRSR000524-1"/>
    </source>
</evidence>
<dbReference type="GO" id="GO:0004760">
    <property type="term" value="F:L-serine-pyruvate transaminase activity"/>
    <property type="evidence" value="ECO:0007669"/>
    <property type="project" value="TreeGrafter"/>
</dbReference>
<feature type="modified residue" description="N6-(pyridoxal phosphate)lysine" evidence="7">
    <location>
        <position position="196"/>
    </location>
</feature>
<evidence type="ECO:0000256" key="1">
    <source>
        <dbReference type="ARBA" id="ARBA00001933"/>
    </source>
</evidence>
<dbReference type="Pfam" id="PF00266">
    <property type="entry name" value="Aminotran_5"/>
    <property type="match status" value="1"/>
</dbReference>
<evidence type="ECO:0000256" key="3">
    <source>
        <dbReference type="ARBA" id="ARBA00022576"/>
    </source>
</evidence>
<name>A0A3S0VEI3_9BACI</name>
<organism evidence="11 12">
    <name type="scientific">Peribacillus cavernae</name>
    <dbReference type="NCBI Taxonomy" id="1674310"/>
    <lineage>
        <taxon>Bacteria</taxon>
        <taxon>Bacillati</taxon>
        <taxon>Bacillota</taxon>
        <taxon>Bacilli</taxon>
        <taxon>Bacillales</taxon>
        <taxon>Bacillaceae</taxon>
        <taxon>Peribacillus</taxon>
    </lineage>
</organism>
<evidence type="ECO:0000256" key="2">
    <source>
        <dbReference type="ARBA" id="ARBA00009236"/>
    </source>
</evidence>
<dbReference type="InterPro" id="IPR020578">
    <property type="entry name" value="Aminotrans_V_PyrdxlP_BS"/>
</dbReference>
<dbReference type="InterPro" id="IPR015424">
    <property type="entry name" value="PyrdxlP-dep_Trfase"/>
</dbReference>
<dbReference type="PROSITE" id="PS00595">
    <property type="entry name" value="AA_TRANSFER_CLASS_5"/>
    <property type="match status" value="1"/>
</dbReference>
<dbReference type="EMBL" id="RYZZ01000043">
    <property type="protein sequence ID" value="RUQ25182.1"/>
    <property type="molecule type" value="Genomic_DNA"/>
</dbReference>
<evidence type="ECO:0000256" key="4">
    <source>
        <dbReference type="ARBA" id="ARBA00022679"/>
    </source>
</evidence>
<comment type="caution">
    <text evidence="11">The sequence shown here is derived from an EMBL/GenBank/DDBJ whole genome shotgun (WGS) entry which is preliminary data.</text>
</comment>
<dbReference type="OrthoDB" id="389074at2"/>
<reference evidence="11 12" key="1">
    <citation type="submission" date="2018-12" db="EMBL/GenBank/DDBJ databases">
        <title>Bacillus chawlae sp. nov., Bacillus glennii sp. nov., and Bacillus saganii sp. nov. Isolated from the Vehicle Assembly Building at Kennedy Space Center where the Viking Spacecraft were Assembled.</title>
        <authorList>
            <person name="Seuylemezian A."/>
            <person name="Vaishampayan P."/>
        </authorList>
    </citation>
    <scope>NUCLEOTIDE SEQUENCE [LARGE SCALE GENOMIC DNA]</scope>
    <source>
        <strain evidence="11 12">L5</strain>
    </source>
</reference>
<evidence type="ECO:0000256" key="9">
    <source>
        <dbReference type="RuleBase" id="RU004504"/>
    </source>
</evidence>
<feature type="binding site" evidence="6">
    <location>
        <position position="341"/>
    </location>
    <ligand>
        <name>substrate</name>
    </ligand>
</feature>
<evidence type="ECO:0000256" key="8">
    <source>
        <dbReference type="RuleBase" id="RU004075"/>
    </source>
</evidence>
<protein>
    <submittedName>
        <fullName evidence="11">Alanine--glyoxylate aminotransferase family protein</fullName>
    </submittedName>
</protein>
<dbReference type="GO" id="GO:0019265">
    <property type="term" value="P:glycine biosynthetic process, by transamination of glyoxylate"/>
    <property type="evidence" value="ECO:0007669"/>
    <property type="project" value="TreeGrafter"/>
</dbReference>
<dbReference type="InterPro" id="IPR015422">
    <property type="entry name" value="PyrdxlP-dep_Trfase_small"/>
</dbReference>
<dbReference type="Gene3D" id="3.40.640.10">
    <property type="entry name" value="Type I PLP-dependent aspartate aminotransferase-like (Major domain)"/>
    <property type="match status" value="1"/>
</dbReference>
<dbReference type="Gene3D" id="3.90.1150.10">
    <property type="entry name" value="Aspartate Aminotransferase, domain 1"/>
    <property type="match status" value="1"/>
</dbReference>
<evidence type="ECO:0000256" key="7">
    <source>
        <dbReference type="PIRSR" id="PIRSR000524-50"/>
    </source>
</evidence>
<dbReference type="PANTHER" id="PTHR21152:SF24">
    <property type="entry name" value="ALANINE--GLYOXYLATE AMINOTRANSFERASE 1"/>
    <property type="match status" value="1"/>
</dbReference>
<gene>
    <name evidence="11" type="ORF">ELQ35_20615</name>
</gene>
<evidence type="ECO:0000259" key="10">
    <source>
        <dbReference type="Pfam" id="PF00266"/>
    </source>
</evidence>
<dbReference type="InterPro" id="IPR015421">
    <property type="entry name" value="PyrdxlP-dep_Trfase_major"/>
</dbReference>
<dbReference type="GO" id="GO:0008453">
    <property type="term" value="F:alanine-glyoxylate transaminase activity"/>
    <property type="evidence" value="ECO:0007669"/>
    <property type="project" value="TreeGrafter"/>
</dbReference>
<comment type="similarity">
    <text evidence="2 8">Belongs to the class-V pyridoxal-phosphate-dependent aminotransferase family.</text>
</comment>
<feature type="domain" description="Aminotransferase class V" evidence="10">
    <location>
        <begin position="23"/>
        <end position="328"/>
    </location>
</feature>
<keyword evidence="4 11" id="KW-0808">Transferase</keyword>
<proteinExistence type="inferred from homology"/>
<dbReference type="InterPro" id="IPR000192">
    <property type="entry name" value="Aminotrans_V_dom"/>
</dbReference>
<comment type="cofactor">
    <cofactor evidence="1 7 9">
        <name>pyridoxal 5'-phosphate</name>
        <dbReference type="ChEBI" id="CHEBI:597326"/>
    </cofactor>
</comment>
<dbReference type="SUPFAM" id="SSF53383">
    <property type="entry name" value="PLP-dependent transferases"/>
    <property type="match status" value="1"/>
</dbReference>
<dbReference type="InterPro" id="IPR024169">
    <property type="entry name" value="SP_NH2Trfase/AEP_transaminase"/>
</dbReference>
<dbReference type="RefSeq" id="WP_126867061.1">
    <property type="nucleotide sequence ID" value="NZ_JAUSTX010000011.1"/>
</dbReference>
<keyword evidence="3 11" id="KW-0032">Aminotransferase</keyword>
<sequence length="389" mass="42093">MRNEEMLLIPGPTPVVDSIYDALASETRSHTDARFAAIYRSAIDKTRTMLKTDGEVFVIAGSGTVAMEMALVNTVAAGEKILVISQGYFGDRFIKLGEAFGIEVDVLQSEWGKQVNPDDVEQRLVKGKFKAVTITHADTSTGVAANLDVLVPIIKKHGALVILDGVCATAAMEEDMSRTYGDSHHKIDVVLTGSQKAIGVPPGLAIVAFNKTALDARAKIERVPAYYCDIYNWIPIMNDPQKYFATPPVNLIYAYDEGMRLVLDEGMENRYKRHEAFGKAVRAALAVYGMTALAKEDAAAATLSCILYPEGMDDAAFRASLAEKGLIVAGALAHLAGKAFRIGHMGNTTEEMLEKAVLMIGDAMNELGYSVDPAKAVDCFKELAYVQVT</sequence>
<evidence type="ECO:0000256" key="5">
    <source>
        <dbReference type="ARBA" id="ARBA00022898"/>
    </source>
</evidence>